<dbReference type="Gene3D" id="3.20.20.70">
    <property type="entry name" value="Aldolase class I"/>
    <property type="match status" value="1"/>
</dbReference>
<evidence type="ECO:0000259" key="3">
    <source>
        <dbReference type="PROSITE" id="PS50991"/>
    </source>
</evidence>
<dbReference type="InterPro" id="IPR002034">
    <property type="entry name" value="AIPM/Hcit_synth_CS"/>
</dbReference>
<organism evidence="4 5">
    <name type="scientific">Thermincola ferriacetica</name>
    <dbReference type="NCBI Taxonomy" id="281456"/>
    <lineage>
        <taxon>Bacteria</taxon>
        <taxon>Bacillati</taxon>
        <taxon>Bacillota</taxon>
        <taxon>Clostridia</taxon>
        <taxon>Eubacteriales</taxon>
        <taxon>Thermincolaceae</taxon>
        <taxon>Thermincola</taxon>
    </lineage>
</organism>
<dbReference type="AlphaFoldDB" id="A0A0L6W2R0"/>
<keyword evidence="1 2" id="KW-0808">Transferase</keyword>
<evidence type="ECO:0000256" key="1">
    <source>
        <dbReference type="ARBA" id="ARBA00022679"/>
    </source>
</evidence>
<dbReference type="InterPro" id="IPR013477">
    <property type="entry name" value="NifV/FrbC"/>
</dbReference>
<dbReference type="PROSITE" id="PS00816">
    <property type="entry name" value="AIPM_HOMOCIT_SYNTH_2"/>
    <property type="match status" value="1"/>
</dbReference>
<evidence type="ECO:0000313" key="4">
    <source>
        <dbReference type="EMBL" id="KNZ69862.1"/>
    </source>
</evidence>
<sequence>MSEFLIVDTTLRDGEQAAGIAFTPTEKIAIARLLDGAGIPLIEIGTPAMGLEEQEVIRHIAGLGLQAGIFTWNRLSVKDIEASLSCGVNSVHLSVPVSDIQIKYKLRKNRRWVLETLKDVLCYAVKAGCTVSVGLEDASRADQKFVALVAGIALEEGAVRIRYADTVGILEPFRTYEIMRSLISRIGSNVEIHAHNDFGMAAANTLAAVKAGCRYISTTVNGIGERAGNAAFEEMLLIFKQHFGSMPVDDFSRVKILSRFVSRACRRKPYAFPRHFRAV</sequence>
<comment type="similarity">
    <text evidence="2">Belongs to the alpha-IPM synthase/homocitrate synthase family.</text>
</comment>
<dbReference type="PANTHER" id="PTHR42880:SF1">
    <property type="entry name" value="ISOPROPYLMALATE_HOMOCITRATE_CITRAMALATE SYNTHASE FAMILY PROTEIN"/>
    <property type="match status" value="1"/>
</dbReference>
<dbReference type="InterPro" id="IPR000891">
    <property type="entry name" value="PYR_CT"/>
</dbReference>
<protein>
    <submittedName>
        <fullName evidence="4">Pyruvate carboxyltransferase</fullName>
    </submittedName>
</protein>
<feature type="domain" description="Pyruvate carboxyltransferase" evidence="3">
    <location>
        <begin position="4"/>
        <end position="255"/>
    </location>
</feature>
<dbReference type="GO" id="GO:0046912">
    <property type="term" value="F:acyltransferase activity, acyl groups converted into alkyl on transfer"/>
    <property type="evidence" value="ECO:0007669"/>
    <property type="project" value="InterPro"/>
</dbReference>
<keyword evidence="4" id="KW-0670">Pyruvate</keyword>
<dbReference type="PATRIC" id="fig|281456.6.peg.1574"/>
<dbReference type="GO" id="GO:0019752">
    <property type="term" value="P:carboxylic acid metabolic process"/>
    <property type="evidence" value="ECO:0007669"/>
    <property type="project" value="InterPro"/>
</dbReference>
<dbReference type="PROSITE" id="PS00815">
    <property type="entry name" value="AIPM_HOMOCIT_SYNTH_1"/>
    <property type="match status" value="1"/>
</dbReference>
<evidence type="ECO:0000256" key="2">
    <source>
        <dbReference type="RuleBase" id="RU003523"/>
    </source>
</evidence>
<dbReference type="SUPFAM" id="SSF51569">
    <property type="entry name" value="Aldolase"/>
    <property type="match status" value="1"/>
</dbReference>
<dbReference type="PROSITE" id="PS50991">
    <property type="entry name" value="PYR_CT"/>
    <property type="match status" value="1"/>
</dbReference>
<comment type="caution">
    <text evidence="4">The sequence shown here is derived from an EMBL/GenBank/DDBJ whole genome shotgun (WGS) entry which is preliminary data.</text>
</comment>
<dbReference type="EMBL" id="LGTE01000008">
    <property type="protein sequence ID" value="KNZ69862.1"/>
    <property type="molecule type" value="Genomic_DNA"/>
</dbReference>
<accession>A0A0L6W2R0</accession>
<dbReference type="InterPro" id="IPR013785">
    <property type="entry name" value="Aldolase_TIM"/>
</dbReference>
<dbReference type="CDD" id="cd07939">
    <property type="entry name" value="DRE_TIM_NifV"/>
    <property type="match status" value="1"/>
</dbReference>
<evidence type="ECO:0000313" key="5">
    <source>
        <dbReference type="Proteomes" id="UP000037175"/>
    </source>
</evidence>
<dbReference type="RefSeq" id="WP_052217610.1">
    <property type="nucleotide sequence ID" value="NZ_LGTE01000008.1"/>
</dbReference>
<dbReference type="Pfam" id="PF00682">
    <property type="entry name" value="HMGL-like"/>
    <property type="match status" value="1"/>
</dbReference>
<dbReference type="Proteomes" id="UP000037175">
    <property type="component" value="Unassembled WGS sequence"/>
</dbReference>
<dbReference type="PANTHER" id="PTHR42880">
    <property type="entry name" value="HOMOCITRATE SYNTHASE"/>
    <property type="match status" value="1"/>
</dbReference>
<proteinExistence type="inferred from homology"/>
<keyword evidence="5" id="KW-1185">Reference proteome</keyword>
<name>A0A0L6W2R0_9FIRM</name>
<reference evidence="5" key="1">
    <citation type="submission" date="2015-07" db="EMBL/GenBank/DDBJ databases">
        <title>Complete Genome of Thermincola ferriacetica strain Z-0001T.</title>
        <authorList>
            <person name="Lusk B."/>
            <person name="Badalamenti J.P."/>
            <person name="Parameswaran P."/>
            <person name="Bond D.R."/>
            <person name="Torres C.I."/>
        </authorList>
    </citation>
    <scope>NUCLEOTIDE SEQUENCE [LARGE SCALE GENOMIC DNA]</scope>
    <source>
        <strain evidence="5">Z-0001</strain>
    </source>
</reference>
<gene>
    <name evidence="4" type="ORF">Tfer_1472</name>
</gene>